<organism evidence="13 14">
    <name type="scientific">Rhynocoris fuscipes</name>
    <dbReference type="NCBI Taxonomy" id="488301"/>
    <lineage>
        <taxon>Eukaryota</taxon>
        <taxon>Metazoa</taxon>
        <taxon>Ecdysozoa</taxon>
        <taxon>Arthropoda</taxon>
        <taxon>Hexapoda</taxon>
        <taxon>Insecta</taxon>
        <taxon>Pterygota</taxon>
        <taxon>Neoptera</taxon>
        <taxon>Paraneoptera</taxon>
        <taxon>Hemiptera</taxon>
        <taxon>Heteroptera</taxon>
        <taxon>Panheteroptera</taxon>
        <taxon>Cimicomorpha</taxon>
        <taxon>Reduviidae</taxon>
        <taxon>Harpactorinae</taxon>
        <taxon>Harpactorini</taxon>
        <taxon>Rhynocoris</taxon>
    </lineage>
</organism>
<accession>A0AAW1CWZ3</accession>
<evidence type="ECO:0000256" key="3">
    <source>
        <dbReference type="ARBA" id="ARBA00022527"/>
    </source>
</evidence>
<dbReference type="CDD" id="cd14079">
    <property type="entry name" value="STKc_AMPK_alpha"/>
    <property type="match status" value="1"/>
</dbReference>
<keyword evidence="14" id="KW-1185">Reference proteome</keyword>
<dbReference type="SMART" id="SM00220">
    <property type="entry name" value="S_TKc"/>
    <property type="match status" value="1"/>
</dbReference>
<dbReference type="AlphaFoldDB" id="A0AAW1CWZ3"/>
<dbReference type="PROSITE" id="PS00108">
    <property type="entry name" value="PROTEIN_KINASE_ST"/>
    <property type="match status" value="1"/>
</dbReference>
<keyword evidence="4" id="KW-0597">Phosphoprotein</keyword>
<sequence>MSTEKSQSTPQPIVKIGHYILGQTLGVGTFGKVKIGEHQLTNHKVAVKILNRQKIKSLDVVSKIRREIQNLKLFRHPHIIKLYQVISTPTDIFMIMEYVSGGELFDYIVKHGKLKECEARRFFQQIISGVDYCHRHMIVHRDLKPENLLLDQNLHVKIADFGLSNMMMDGEFLRTSCGSPNYAAPEVISGKLYAGPEVDIWSCGVILYALLCGTLPFDDEHVPTLFRKIKSGIFPIPDYLNKSVVTLLCLMLQVDPMKRATIEDIKKHEWFQKDLPAYLFPSPVEQDLSVIDTEAVQEVCDKFVVQESEVHNALLSGDPHDQLAIAYHLIIDNKRIADEAAKAEIKDFYVASSPPPVSFSPNDLSPSPIRPHPERISPAVRDRAASSLNREGPADGAKWHLGIRSQSKPCDIMNEVYRAMKTLNFEWKIINPYHVRVRQKKTNTGNEYTKMSLQLYQVDYKSYLLDFKSLSCEEDPIPADADITAFQQSTGHHDTMGFFEMCASLITQLAK</sequence>
<evidence type="ECO:0000256" key="10">
    <source>
        <dbReference type="ARBA" id="ARBA00048679"/>
    </source>
</evidence>
<evidence type="ECO:0000256" key="6">
    <source>
        <dbReference type="ARBA" id="ARBA00022741"/>
    </source>
</evidence>
<dbReference type="FunFam" id="1.10.510.10:FF:000079">
    <property type="entry name" value="Non-specific serine/threonine protein kinase"/>
    <property type="match status" value="1"/>
</dbReference>
<evidence type="ECO:0000256" key="11">
    <source>
        <dbReference type="PROSITE-ProRule" id="PRU10141"/>
    </source>
</evidence>
<dbReference type="SUPFAM" id="SSF103243">
    <property type="entry name" value="KA1-like"/>
    <property type="match status" value="1"/>
</dbReference>
<dbReference type="PANTHER" id="PTHR24346:SF110">
    <property type="entry name" value="NON-SPECIFIC SERINE_THREONINE PROTEIN KINASE"/>
    <property type="match status" value="1"/>
</dbReference>
<dbReference type="PANTHER" id="PTHR24346">
    <property type="entry name" value="MAP/MICROTUBULE AFFINITY-REGULATING KINASE"/>
    <property type="match status" value="1"/>
</dbReference>
<dbReference type="Gene3D" id="3.30.200.20">
    <property type="entry name" value="Phosphorylase Kinase, domain 1"/>
    <property type="match status" value="1"/>
</dbReference>
<protein>
    <recommendedName>
        <fullName evidence="2">non-specific serine/threonine protein kinase</fullName>
        <ecNumber evidence="2">2.7.11.1</ecNumber>
    </recommendedName>
</protein>
<evidence type="ECO:0000256" key="1">
    <source>
        <dbReference type="ARBA" id="ARBA00006234"/>
    </source>
</evidence>
<dbReference type="SUPFAM" id="SSF56112">
    <property type="entry name" value="Protein kinase-like (PK-like)"/>
    <property type="match status" value="1"/>
</dbReference>
<keyword evidence="7" id="KW-0418">Kinase</keyword>
<dbReference type="Gene3D" id="3.30.310.80">
    <property type="entry name" value="Kinase associated domain 1, KA1"/>
    <property type="match status" value="1"/>
</dbReference>
<evidence type="ECO:0000256" key="9">
    <source>
        <dbReference type="ARBA" id="ARBA00047899"/>
    </source>
</evidence>
<evidence type="ECO:0000256" key="2">
    <source>
        <dbReference type="ARBA" id="ARBA00012513"/>
    </source>
</evidence>
<evidence type="ECO:0000259" key="12">
    <source>
        <dbReference type="PROSITE" id="PS50011"/>
    </source>
</evidence>
<evidence type="ECO:0000256" key="4">
    <source>
        <dbReference type="ARBA" id="ARBA00022553"/>
    </source>
</evidence>
<dbReference type="Pfam" id="PF21147">
    <property type="entry name" value="AMPK_alpha_AID"/>
    <property type="match status" value="1"/>
</dbReference>
<dbReference type="InterPro" id="IPR011009">
    <property type="entry name" value="Kinase-like_dom_sf"/>
</dbReference>
<evidence type="ECO:0000313" key="13">
    <source>
        <dbReference type="EMBL" id="KAK9503323.1"/>
    </source>
</evidence>
<keyword evidence="5" id="KW-0808">Transferase</keyword>
<comment type="catalytic activity">
    <reaction evidence="10">
        <text>L-seryl-[protein] + ATP = O-phospho-L-seryl-[protein] + ADP + H(+)</text>
        <dbReference type="Rhea" id="RHEA:17989"/>
        <dbReference type="Rhea" id="RHEA-COMP:9863"/>
        <dbReference type="Rhea" id="RHEA-COMP:11604"/>
        <dbReference type="ChEBI" id="CHEBI:15378"/>
        <dbReference type="ChEBI" id="CHEBI:29999"/>
        <dbReference type="ChEBI" id="CHEBI:30616"/>
        <dbReference type="ChEBI" id="CHEBI:83421"/>
        <dbReference type="ChEBI" id="CHEBI:456216"/>
        <dbReference type="EC" id="2.7.11.1"/>
    </reaction>
</comment>
<dbReference type="InterPro" id="IPR049020">
    <property type="entry name" value="PRKAA1/2_AID"/>
</dbReference>
<dbReference type="EC" id="2.7.11.1" evidence="2"/>
<dbReference type="InterPro" id="IPR028375">
    <property type="entry name" value="KA1/Ssp2_C"/>
</dbReference>
<evidence type="ECO:0000313" key="14">
    <source>
        <dbReference type="Proteomes" id="UP001461498"/>
    </source>
</evidence>
<feature type="domain" description="Protein kinase" evidence="12">
    <location>
        <begin position="19"/>
        <end position="271"/>
    </location>
</feature>
<keyword evidence="6 11" id="KW-0547">Nucleotide-binding</keyword>
<comment type="similarity">
    <text evidence="1">Belongs to the protein kinase superfamily. CAMK Ser/Thr protein kinase family. SNF1 subfamily.</text>
</comment>
<dbReference type="CDD" id="cd14336">
    <property type="entry name" value="UBA_AID_AMPKalpha"/>
    <property type="match status" value="1"/>
</dbReference>
<evidence type="ECO:0000256" key="7">
    <source>
        <dbReference type="ARBA" id="ARBA00022777"/>
    </source>
</evidence>
<dbReference type="InterPro" id="IPR008271">
    <property type="entry name" value="Ser/Thr_kinase_AS"/>
</dbReference>
<evidence type="ECO:0000256" key="8">
    <source>
        <dbReference type="ARBA" id="ARBA00022840"/>
    </source>
</evidence>
<dbReference type="GO" id="GO:0035556">
    <property type="term" value="P:intracellular signal transduction"/>
    <property type="evidence" value="ECO:0007669"/>
    <property type="project" value="TreeGrafter"/>
</dbReference>
<dbReference type="GO" id="GO:0004679">
    <property type="term" value="F:AMP-activated protein kinase activity"/>
    <property type="evidence" value="ECO:0007669"/>
    <property type="project" value="UniProtKB-ARBA"/>
</dbReference>
<dbReference type="InterPro" id="IPR032270">
    <property type="entry name" value="AMPK_C"/>
</dbReference>
<dbReference type="GO" id="GO:0043050">
    <property type="term" value="P:nematode pharyngeal pumping"/>
    <property type="evidence" value="ECO:0007669"/>
    <property type="project" value="UniProtKB-ARBA"/>
</dbReference>
<evidence type="ECO:0000256" key="5">
    <source>
        <dbReference type="ARBA" id="ARBA00022679"/>
    </source>
</evidence>
<feature type="binding site" evidence="11">
    <location>
        <position position="48"/>
    </location>
    <ligand>
        <name>ATP</name>
        <dbReference type="ChEBI" id="CHEBI:30616"/>
    </ligand>
</feature>
<name>A0AAW1CWZ3_9HEMI</name>
<dbReference type="Gene3D" id="1.10.8.10">
    <property type="entry name" value="DNA helicase RuvA subunit, C-terminal domain"/>
    <property type="match status" value="1"/>
</dbReference>
<dbReference type="Pfam" id="PF00069">
    <property type="entry name" value="Pkinase"/>
    <property type="match status" value="1"/>
</dbReference>
<gene>
    <name evidence="13" type="ORF">O3M35_011922</name>
</gene>
<keyword evidence="8 11" id="KW-0067">ATP-binding</keyword>
<dbReference type="FunFam" id="1.10.8.10:FF:000055">
    <property type="entry name" value="Non-specific serine/threonine protein kinase"/>
    <property type="match status" value="1"/>
</dbReference>
<dbReference type="GO" id="GO:0120025">
    <property type="term" value="C:plasma membrane bounded cell projection"/>
    <property type="evidence" value="ECO:0007669"/>
    <property type="project" value="UniProtKB-ARBA"/>
</dbReference>
<dbReference type="PROSITE" id="PS50011">
    <property type="entry name" value="PROTEIN_KINASE_DOM"/>
    <property type="match status" value="1"/>
</dbReference>
<comment type="caution">
    <text evidence="13">The sequence shown here is derived from an EMBL/GenBank/DDBJ whole genome shotgun (WGS) entry which is preliminary data.</text>
</comment>
<dbReference type="CDD" id="cd12122">
    <property type="entry name" value="AMPKA_C"/>
    <property type="match status" value="1"/>
</dbReference>
<dbReference type="Pfam" id="PF16579">
    <property type="entry name" value="AdenylateSensor"/>
    <property type="match status" value="1"/>
</dbReference>
<dbReference type="GO" id="GO:0005737">
    <property type="term" value="C:cytoplasm"/>
    <property type="evidence" value="ECO:0007669"/>
    <property type="project" value="UniProtKB-ARBA"/>
</dbReference>
<dbReference type="InterPro" id="IPR000719">
    <property type="entry name" value="Prot_kinase_dom"/>
</dbReference>
<dbReference type="PROSITE" id="PS00107">
    <property type="entry name" value="PROTEIN_KINASE_ATP"/>
    <property type="match status" value="1"/>
</dbReference>
<dbReference type="Gene3D" id="1.10.510.10">
    <property type="entry name" value="Transferase(Phosphotransferase) domain 1"/>
    <property type="match status" value="1"/>
</dbReference>
<reference evidence="13 14" key="1">
    <citation type="submission" date="2022-12" db="EMBL/GenBank/DDBJ databases">
        <title>Chromosome-level genome assembly of true bugs.</title>
        <authorList>
            <person name="Ma L."/>
            <person name="Li H."/>
        </authorList>
    </citation>
    <scope>NUCLEOTIDE SEQUENCE [LARGE SCALE GENOMIC DNA]</scope>
    <source>
        <strain evidence="13">Lab_2022b</strain>
    </source>
</reference>
<comment type="catalytic activity">
    <reaction evidence="9">
        <text>L-threonyl-[protein] + ATP = O-phospho-L-threonyl-[protein] + ADP + H(+)</text>
        <dbReference type="Rhea" id="RHEA:46608"/>
        <dbReference type="Rhea" id="RHEA-COMP:11060"/>
        <dbReference type="Rhea" id="RHEA-COMP:11605"/>
        <dbReference type="ChEBI" id="CHEBI:15378"/>
        <dbReference type="ChEBI" id="CHEBI:30013"/>
        <dbReference type="ChEBI" id="CHEBI:30616"/>
        <dbReference type="ChEBI" id="CHEBI:61977"/>
        <dbReference type="ChEBI" id="CHEBI:456216"/>
        <dbReference type="EC" id="2.7.11.1"/>
    </reaction>
</comment>
<proteinExistence type="inferred from homology"/>
<dbReference type="EMBL" id="JAPXFL010000008">
    <property type="protein sequence ID" value="KAK9503323.1"/>
    <property type="molecule type" value="Genomic_DNA"/>
</dbReference>
<dbReference type="Proteomes" id="UP001461498">
    <property type="component" value="Unassembled WGS sequence"/>
</dbReference>
<dbReference type="GO" id="GO:0005524">
    <property type="term" value="F:ATP binding"/>
    <property type="evidence" value="ECO:0007669"/>
    <property type="project" value="UniProtKB-UniRule"/>
</dbReference>
<dbReference type="FunFam" id="3.30.200.20:FF:000136">
    <property type="entry name" value="Non-specific serine/threonine protein kinase"/>
    <property type="match status" value="1"/>
</dbReference>
<keyword evidence="3" id="KW-0723">Serine/threonine-protein kinase</keyword>
<dbReference type="InterPro" id="IPR017441">
    <property type="entry name" value="Protein_kinase_ATP_BS"/>
</dbReference>